<feature type="domain" description="RRM" evidence="2">
    <location>
        <begin position="8"/>
        <end position="84"/>
    </location>
</feature>
<evidence type="ECO:0000313" key="4">
    <source>
        <dbReference type="Proteomes" id="UP000824469"/>
    </source>
</evidence>
<evidence type="ECO:0000259" key="2">
    <source>
        <dbReference type="PROSITE" id="PS50102"/>
    </source>
</evidence>
<gene>
    <name evidence="3" type="ORF">KI387_009831</name>
</gene>
<name>A0AA38FK79_TAXCH</name>
<reference evidence="3 4" key="1">
    <citation type="journal article" date="2021" name="Nat. Plants">
        <title>The Taxus genome provides insights into paclitaxel biosynthesis.</title>
        <authorList>
            <person name="Xiong X."/>
            <person name="Gou J."/>
            <person name="Liao Q."/>
            <person name="Li Y."/>
            <person name="Zhou Q."/>
            <person name="Bi G."/>
            <person name="Li C."/>
            <person name="Du R."/>
            <person name="Wang X."/>
            <person name="Sun T."/>
            <person name="Guo L."/>
            <person name="Liang H."/>
            <person name="Lu P."/>
            <person name="Wu Y."/>
            <person name="Zhang Z."/>
            <person name="Ro D.K."/>
            <person name="Shang Y."/>
            <person name="Huang S."/>
            <person name="Yan J."/>
        </authorList>
    </citation>
    <scope>NUCLEOTIDE SEQUENCE [LARGE SCALE GENOMIC DNA]</scope>
    <source>
        <strain evidence="3">Ta-2019</strain>
    </source>
</reference>
<dbReference type="SUPFAM" id="SSF54928">
    <property type="entry name" value="RNA-binding domain, RBD"/>
    <property type="match status" value="1"/>
</dbReference>
<keyword evidence="4" id="KW-1185">Reference proteome</keyword>
<dbReference type="OMA" id="AYVNIKI"/>
<dbReference type="SMART" id="SM00360">
    <property type="entry name" value="RRM"/>
    <property type="match status" value="1"/>
</dbReference>
<dbReference type="Proteomes" id="UP000824469">
    <property type="component" value="Unassembled WGS sequence"/>
</dbReference>
<dbReference type="PROSITE" id="PS50102">
    <property type="entry name" value="RRM"/>
    <property type="match status" value="1"/>
</dbReference>
<dbReference type="InterPro" id="IPR012677">
    <property type="entry name" value="Nucleotide-bd_a/b_plait_sf"/>
</dbReference>
<sequence length="136" mass="15378">MMNGEGSTRIFVGGLGGSVTSTDLERTFSALGRIHGLDIIRTNGRSFAYMDFQPVSDKALTKLFSLYNGCIWKGRCLRLEKAKEHYLARLQREWDTDAAQLVTDIVDADTPLKVQERTSMTQEKSGLKIFFPRQKK</sequence>
<comment type="caution">
    <text evidence="3">The sequence shown here is derived from an EMBL/GenBank/DDBJ whole genome shotgun (WGS) entry which is preliminary data.</text>
</comment>
<protein>
    <recommendedName>
        <fullName evidence="2">RRM domain-containing protein</fullName>
    </recommendedName>
</protein>
<feature type="non-terminal residue" evidence="3">
    <location>
        <position position="136"/>
    </location>
</feature>
<evidence type="ECO:0000256" key="1">
    <source>
        <dbReference type="PROSITE-ProRule" id="PRU00176"/>
    </source>
</evidence>
<accession>A0AA38FK79</accession>
<organism evidence="3 4">
    <name type="scientific">Taxus chinensis</name>
    <name type="common">Chinese yew</name>
    <name type="synonym">Taxus wallichiana var. chinensis</name>
    <dbReference type="NCBI Taxonomy" id="29808"/>
    <lineage>
        <taxon>Eukaryota</taxon>
        <taxon>Viridiplantae</taxon>
        <taxon>Streptophyta</taxon>
        <taxon>Embryophyta</taxon>
        <taxon>Tracheophyta</taxon>
        <taxon>Spermatophyta</taxon>
        <taxon>Pinopsida</taxon>
        <taxon>Pinidae</taxon>
        <taxon>Conifers II</taxon>
        <taxon>Cupressales</taxon>
        <taxon>Taxaceae</taxon>
        <taxon>Taxus</taxon>
    </lineage>
</organism>
<keyword evidence="1" id="KW-0694">RNA-binding</keyword>
<proteinExistence type="predicted"/>
<dbReference type="GO" id="GO:0003723">
    <property type="term" value="F:RNA binding"/>
    <property type="evidence" value="ECO:0007669"/>
    <property type="project" value="UniProtKB-UniRule"/>
</dbReference>
<dbReference type="Gene3D" id="3.30.70.330">
    <property type="match status" value="1"/>
</dbReference>
<dbReference type="EMBL" id="JAHRHJ020000008">
    <property type="protein sequence ID" value="KAH9305427.1"/>
    <property type="molecule type" value="Genomic_DNA"/>
</dbReference>
<dbReference type="GO" id="GO:0005634">
    <property type="term" value="C:nucleus"/>
    <property type="evidence" value="ECO:0007669"/>
    <property type="project" value="TreeGrafter"/>
</dbReference>
<dbReference type="AlphaFoldDB" id="A0AA38FK79"/>
<dbReference type="Pfam" id="PF00076">
    <property type="entry name" value="RRM_1"/>
    <property type="match status" value="1"/>
</dbReference>
<dbReference type="PANTHER" id="PTHR23099">
    <property type="entry name" value="TRANSCRIPTIONAL REGULATOR"/>
    <property type="match status" value="1"/>
</dbReference>
<evidence type="ECO:0000313" key="3">
    <source>
        <dbReference type="EMBL" id="KAH9305427.1"/>
    </source>
</evidence>
<dbReference type="InterPro" id="IPR035979">
    <property type="entry name" value="RBD_domain_sf"/>
</dbReference>
<dbReference type="PANTHER" id="PTHR23099:SF0">
    <property type="entry name" value="GERM CELL NUCLEAR ACIDIC PROTEIN"/>
    <property type="match status" value="1"/>
</dbReference>
<dbReference type="InterPro" id="IPR000504">
    <property type="entry name" value="RRM_dom"/>
</dbReference>